<feature type="compositionally biased region" description="Basic and acidic residues" evidence="1">
    <location>
        <begin position="73"/>
        <end position="85"/>
    </location>
</feature>
<reference evidence="2" key="1">
    <citation type="submission" date="2018-04" db="EMBL/GenBank/DDBJ databases">
        <title>Transcriptome of Schizaphis graminum biotype I.</title>
        <authorList>
            <person name="Scully E.D."/>
            <person name="Geib S.M."/>
            <person name="Palmer N.A."/>
            <person name="Koch K."/>
            <person name="Bradshaw J."/>
            <person name="Heng-Moss T."/>
            <person name="Sarath G."/>
        </authorList>
    </citation>
    <scope>NUCLEOTIDE SEQUENCE</scope>
</reference>
<protein>
    <submittedName>
        <fullName evidence="2">Uncharacterized protein</fullName>
    </submittedName>
</protein>
<organism evidence="2">
    <name type="scientific">Schizaphis graminum</name>
    <name type="common">Green bug aphid</name>
    <dbReference type="NCBI Taxonomy" id="13262"/>
    <lineage>
        <taxon>Eukaryota</taxon>
        <taxon>Metazoa</taxon>
        <taxon>Ecdysozoa</taxon>
        <taxon>Arthropoda</taxon>
        <taxon>Hexapoda</taxon>
        <taxon>Insecta</taxon>
        <taxon>Pterygota</taxon>
        <taxon>Neoptera</taxon>
        <taxon>Paraneoptera</taxon>
        <taxon>Hemiptera</taxon>
        <taxon>Sternorrhyncha</taxon>
        <taxon>Aphidomorpha</taxon>
        <taxon>Aphidoidea</taxon>
        <taxon>Aphididae</taxon>
        <taxon>Aphidini</taxon>
        <taxon>Schizaphis</taxon>
    </lineage>
</organism>
<dbReference type="EMBL" id="GGMR01015343">
    <property type="protein sequence ID" value="MBY27962.1"/>
    <property type="molecule type" value="Transcribed_RNA"/>
</dbReference>
<sequence>MRRRRKYVNDVAATTTTTTTLGRATTTTVADCETAVAAADGRWSARAKKIKSKPTTTNPFRTPRTATTARWGHPLDRVRHVDGRRGARSRHGGGGGARARRDLHFQL</sequence>
<accession>A0A2S2PEY5</accession>
<proteinExistence type="predicted"/>
<gene>
    <name evidence="2" type="ORF">g.94289</name>
</gene>
<feature type="region of interest" description="Disordered" evidence="1">
    <location>
        <begin position="45"/>
        <end position="107"/>
    </location>
</feature>
<dbReference type="AlphaFoldDB" id="A0A2S2PEY5"/>
<feature type="compositionally biased region" description="Low complexity" evidence="1">
    <location>
        <begin position="54"/>
        <end position="70"/>
    </location>
</feature>
<name>A0A2S2PEY5_SCHGA</name>
<evidence type="ECO:0000313" key="2">
    <source>
        <dbReference type="EMBL" id="MBY27962.1"/>
    </source>
</evidence>
<evidence type="ECO:0000256" key="1">
    <source>
        <dbReference type="SAM" id="MobiDB-lite"/>
    </source>
</evidence>